<evidence type="ECO:0000256" key="1">
    <source>
        <dbReference type="ARBA" id="ARBA00007734"/>
    </source>
</evidence>
<reference evidence="6" key="1">
    <citation type="journal article" date="2018" name="Front. Microbiol.">
        <title>Genome-Based Analysis Reveals the Taxonomy and Diversity of the Family Idiomarinaceae.</title>
        <authorList>
            <person name="Liu Y."/>
            <person name="Lai Q."/>
            <person name="Shao Z."/>
        </authorList>
    </citation>
    <scope>NUCLEOTIDE SEQUENCE [LARGE SCALE GENOMIC DNA]</scope>
    <source>
        <strain evidence="6">SN-14</strain>
    </source>
</reference>
<dbReference type="AlphaFoldDB" id="A0AA94EDX3"/>
<organism evidence="5 6">
    <name type="scientific">Idiomarina aquatica</name>
    <dbReference type="NCBI Taxonomy" id="1327752"/>
    <lineage>
        <taxon>Bacteria</taxon>
        <taxon>Pseudomonadati</taxon>
        <taxon>Pseudomonadota</taxon>
        <taxon>Gammaproteobacteria</taxon>
        <taxon>Alteromonadales</taxon>
        <taxon>Idiomarinaceae</taxon>
        <taxon>Idiomarina</taxon>
    </lineage>
</organism>
<dbReference type="InterPro" id="IPR036779">
    <property type="entry name" value="LysM_dom_sf"/>
</dbReference>
<feature type="signal peptide" evidence="3">
    <location>
        <begin position="1"/>
        <end position="19"/>
    </location>
</feature>
<dbReference type="PROSITE" id="PS00922">
    <property type="entry name" value="TRANSGLYCOSYLASE"/>
    <property type="match status" value="1"/>
</dbReference>
<evidence type="ECO:0000313" key="6">
    <source>
        <dbReference type="Proteomes" id="UP000286680"/>
    </source>
</evidence>
<dbReference type="GO" id="GO:0016020">
    <property type="term" value="C:membrane"/>
    <property type="evidence" value="ECO:0007669"/>
    <property type="project" value="InterPro"/>
</dbReference>
<accession>A0AA94EDX3</accession>
<dbReference type="CDD" id="cd00118">
    <property type="entry name" value="LysM"/>
    <property type="match status" value="3"/>
</dbReference>
<dbReference type="PANTHER" id="PTHR33734">
    <property type="entry name" value="LYSM DOMAIN-CONTAINING GPI-ANCHORED PROTEIN 2"/>
    <property type="match status" value="1"/>
</dbReference>
<proteinExistence type="inferred from homology"/>
<dbReference type="PANTHER" id="PTHR33734:SF22">
    <property type="entry name" value="MEMBRANE-BOUND LYTIC MUREIN TRANSGLYCOSYLASE D"/>
    <property type="match status" value="1"/>
</dbReference>
<dbReference type="PROSITE" id="PS51257">
    <property type="entry name" value="PROKAR_LIPOPROTEIN"/>
    <property type="match status" value="1"/>
</dbReference>
<dbReference type="InterPro" id="IPR008258">
    <property type="entry name" value="Transglycosylase_SLT_dom_1"/>
</dbReference>
<dbReference type="GO" id="GO:0000270">
    <property type="term" value="P:peptidoglycan metabolic process"/>
    <property type="evidence" value="ECO:0007669"/>
    <property type="project" value="InterPro"/>
</dbReference>
<feature type="domain" description="LysM" evidence="4">
    <location>
        <begin position="496"/>
        <end position="540"/>
    </location>
</feature>
<dbReference type="CDD" id="cd16894">
    <property type="entry name" value="MltD-like"/>
    <property type="match status" value="1"/>
</dbReference>
<evidence type="ECO:0000256" key="2">
    <source>
        <dbReference type="SAM" id="MobiDB-lite"/>
    </source>
</evidence>
<gene>
    <name evidence="5" type="ORF">CWE23_07215</name>
</gene>
<dbReference type="Gene3D" id="3.10.350.10">
    <property type="entry name" value="LysM domain"/>
    <property type="match status" value="3"/>
</dbReference>
<sequence length="549" mass="62231">MKLTIVPVAVASFSALFLAGCQSTAPETWFLDEQRVNSEQATAEPSREPEVQQEQPLSLQAVPELALGTGYLKDQATAQAATVPEQDLWQRIRQQLQFKAPENPRLQAQRNWYLSHPDYLERVGKRAEPFLHLIVEEIEKRQLPMDLVLLPIVESAFDPFAYSHGSASGVWQFIPGTARHYGLDINWWYDGRRDVYAATHAALDYLEDLYDYFDGNWMHALAAYNSGQGRVGRAIRKNQRAGKPTDFWSLDLPRETRAYVPKLLALSDILANSEKYGIVWYPIENQPQLEVVELPAQIDLAKAADMAGMPLELLHTYNSAYNRWSTAPSGPHRLLLPQQNAQQFEQAIANSDPKQWLSWQRHQVRSGESLLTIAKQYHTSVEVIQQVNDISSHIIRAGEFLLIPVASNELSDYTLSQGQRLLATQDRQRDGSKTEYVVQAGDTLWDISRMYDVGTRELAKWNGMAPGDFLRPGQKLVIWSKNSSSSERAAGLIRTITYQVRNGDSLARIADKFNVSIRDIEQWNNINRSRYLQPGQRLTLKVDVTNVSG</sequence>
<dbReference type="InterPro" id="IPR023346">
    <property type="entry name" value="Lysozyme-like_dom_sf"/>
</dbReference>
<feature type="domain" description="LysM" evidence="4">
    <location>
        <begin position="360"/>
        <end position="403"/>
    </location>
</feature>
<dbReference type="Pfam" id="PF01464">
    <property type="entry name" value="SLT"/>
    <property type="match status" value="1"/>
</dbReference>
<comment type="caution">
    <text evidence="5">The sequence shown here is derived from an EMBL/GenBank/DDBJ whole genome shotgun (WGS) entry which is preliminary data.</text>
</comment>
<dbReference type="EMBL" id="PIPS01000002">
    <property type="protein sequence ID" value="RUO43151.1"/>
    <property type="molecule type" value="Genomic_DNA"/>
</dbReference>
<dbReference type="RefSeq" id="WP_105306781.1">
    <property type="nucleotide sequence ID" value="NZ_PIPS01000002.1"/>
</dbReference>
<protein>
    <submittedName>
        <fullName evidence="5">Lytic transglycosylase</fullName>
    </submittedName>
</protein>
<feature type="domain" description="LysM" evidence="4">
    <location>
        <begin position="434"/>
        <end position="478"/>
    </location>
</feature>
<dbReference type="Pfam" id="PF01476">
    <property type="entry name" value="LysM"/>
    <property type="match status" value="3"/>
</dbReference>
<dbReference type="SUPFAM" id="SSF54106">
    <property type="entry name" value="LysM domain"/>
    <property type="match status" value="3"/>
</dbReference>
<evidence type="ECO:0000256" key="3">
    <source>
        <dbReference type="SAM" id="SignalP"/>
    </source>
</evidence>
<dbReference type="Gene3D" id="1.10.530.10">
    <property type="match status" value="1"/>
</dbReference>
<feature type="region of interest" description="Disordered" evidence="2">
    <location>
        <begin position="35"/>
        <end position="55"/>
    </location>
</feature>
<dbReference type="PROSITE" id="PS51782">
    <property type="entry name" value="LYSM"/>
    <property type="match status" value="3"/>
</dbReference>
<dbReference type="InterPro" id="IPR000189">
    <property type="entry name" value="Transglyc_AS"/>
</dbReference>
<dbReference type="SUPFAM" id="SSF53955">
    <property type="entry name" value="Lysozyme-like"/>
    <property type="match status" value="1"/>
</dbReference>
<evidence type="ECO:0000313" key="5">
    <source>
        <dbReference type="EMBL" id="RUO43151.1"/>
    </source>
</evidence>
<dbReference type="InterPro" id="IPR018392">
    <property type="entry name" value="LysM"/>
</dbReference>
<dbReference type="GO" id="GO:0008932">
    <property type="term" value="F:lytic endotransglycosylase activity"/>
    <property type="evidence" value="ECO:0007669"/>
    <property type="project" value="TreeGrafter"/>
</dbReference>
<dbReference type="Proteomes" id="UP000286680">
    <property type="component" value="Unassembled WGS sequence"/>
</dbReference>
<comment type="similarity">
    <text evidence="1">Belongs to the transglycosylase Slt family.</text>
</comment>
<keyword evidence="3" id="KW-0732">Signal</keyword>
<keyword evidence="6" id="KW-1185">Reference proteome</keyword>
<dbReference type="SMART" id="SM00257">
    <property type="entry name" value="LysM"/>
    <property type="match status" value="3"/>
</dbReference>
<feature type="chain" id="PRO_5041707471" evidence="3">
    <location>
        <begin position="20"/>
        <end position="549"/>
    </location>
</feature>
<name>A0AA94EDX3_9GAMM</name>
<evidence type="ECO:0000259" key="4">
    <source>
        <dbReference type="PROSITE" id="PS51782"/>
    </source>
</evidence>
<dbReference type="FunFam" id="1.10.530.10:FF:000004">
    <property type="entry name" value="Membrane-bound lytic murein transglycosylase D"/>
    <property type="match status" value="1"/>
</dbReference>